<dbReference type="HAMAP" id="MF_01215">
    <property type="entry name" value="OMPdecase_type2"/>
    <property type="match status" value="1"/>
</dbReference>
<keyword evidence="3 7" id="KW-0210">Decarboxylase</keyword>
<dbReference type="UniPathway" id="UPA00070">
    <property type="reaction ID" value="UER00120"/>
</dbReference>
<evidence type="ECO:0000256" key="1">
    <source>
        <dbReference type="ARBA" id="ARBA00004861"/>
    </source>
</evidence>
<dbReference type="InterPro" id="IPR001754">
    <property type="entry name" value="OMPdeCOase_dom"/>
</dbReference>
<dbReference type="InterPro" id="IPR011995">
    <property type="entry name" value="OMPdecase_type-2"/>
</dbReference>
<gene>
    <name evidence="7" type="primary">pyrF</name>
    <name evidence="9" type="ORF">Enr10x_06380</name>
</gene>
<evidence type="ECO:0000259" key="8">
    <source>
        <dbReference type="SMART" id="SM00934"/>
    </source>
</evidence>
<sequence length="336" mass="35663">MKENHEPSDVEDYLTCISESSYLMHNFSDRLNAAIRSKKTPALVGLDPRFDWLPAEIVSAAEAKHSSKADIVAAAFEEFCFRMIDVVAPLVPAVKPQAAFFEEWGPAGCAALQRVIKKAREAGLVVICDAKRGDIGSTAEAYARGYLAGADPESAIWAADCLTVNPYLGSDTLEPFVKVAVERGAGIYVLVRTSNPGAGTFQDRQTDGHTLYECVAAVVNDLALNTTGEGNYGAIGAVVGATYPEELSQLRALMPHAPLLVPGYGSQGAGAGDVAGAFDTEGLGAIINSSRGINFAIRKAPYSEKYAPEEWEQAVEAATHDMIADLAEHTPAGNLQ</sequence>
<proteinExistence type="inferred from homology"/>
<dbReference type="SUPFAM" id="SSF51366">
    <property type="entry name" value="Ribulose-phoshate binding barrel"/>
    <property type="match status" value="1"/>
</dbReference>
<dbReference type="Gene3D" id="3.20.20.70">
    <property type="entry name" value="Aldolase class I"/>
    <property type="match status" value="1"/>
</dbReference>
<keyword evidence="10" id="KW-1185">Reference proteome</keyword>
<feature type="domain" description="Orotidine 5'-phosphate decarboxylase" evidence="8">
    <location>
        <begin position="41"/>
        <end position="306"/>
    </location>
</feature>
<keyword evidence="4 7" id="KW-0665">Pyrimidine biosynthesis</keyword>
<protein>
    <recommendedName>
        <fullName evidence="7">Orotidine 5'-phosphate decarboxylase</fullName>
        <ecNumber evidence="7">4.1.1.23</ecNumber>
    </recommendedName>
    <alternativeName>
        <fullName evidence="7">OMP decarboxylase</fullName>
        <shortName evidence="7">OMPDCase</shortName>
        <shortName evidence="7">OMPdecase</shortName>
    </alternativeName>
</protein>
<evidence type="ECO:0000256" key="6">
    <source>
        <dbReference type="ARBA" id="ARBA00049157"/>
    </source>
</evidence>
<evidence type="ECO:0000256" key="3">
    <source>
        <dbReference type="ARBA" id="ARBA00022793"/>
    </source>
</evidence>
<evidence type="ECO:0000256" key="7">
    <source>
        <dbReference type="HAMAP-Rule" id="MF_01215"/>
    </source>
</evidence>
<dbReference type="Pfam" id="PF00215">
    <property type="entry name" value="OMPdecase"/>
    <property type="match status" value="1"/>
</dbReference>
<dbReference type="AlphaFoldDB" id="A0A517Q136"/>
<reference evidence="9 10" key="1">
    <citation type="submission" date="2019-03" db="EMBL/GenBank/DDBJ databases">
        <title>Deep-cultivation of Planctomycetes and their phenomic and genomic characterization uncovers novel biology.</title>
        <authorList>
            <person name="Wiegand S."/>
            <person name="Jogler M."/>
            <person name="Boedeker C."/>
            <person name="Pinto D."/>
            <person name="Vollmers J."/>
            <person name="Rivas-Marin E."/>
            <person name="Kohn T."/>
            <person name="Peeters S.H."/>
            <person name="Heuer A."/>
            <person name="Rast P."/>
            <person name="Oberbeckmann S."/>
            <person name="Bunk B."/>
            <person name="Jeske O."/>
            <person name="Meyerdierks A."/>
            <person name="Storesund J.E."/>
            <person name="Kallscheuer N."/>
            <person name="Luecker S."/>
            <person name="Lage O.M."/>
            <person name="Pohl T."/>
            <person name="Merkel B.J."/>
            <person name="Hornburger P."/>
            <person name="Mueller R.-W."/>
            <person name="Bruemmer F."/>
            <person name="Labrenz M."/>
            <person name="Spormann A.M."/>
            <person name="Op den Camp H."/>
            <person name="Overmann J."/>
            <person name="Amann R."/>
            <person name="Jetten M.S.M."/>
            <person name="Mascher T."/>
            <person name="Medema M.H."/>
            <person name="Devos D.P."/>
            <person name="Kaster A.-K."/>
            <person name="Ovreas L."/>
            <person name="Rohde M."/>
            <person name="Galperin M.Y."/>
            <person name="Jogler C."/>
        </authorList>
    </citation>
    <scope>NUCLEOTIDE SEQUENCE [LARGE SCALE GENOMIC DNA]</scope>
    <source>
        <strain evidence="9 10">Enr10</strain>
    </source>
</reference>
<evidence type="ECO:0000313" key="9">
    <source>
        <dbReference type="EMBL" id="QDT25343.1"/>
    </source>
</evidence>
<feature type="active site" description="Proton donor" evidence="7">
    <location>
        <position position="131"/>
    </location>
</feature>
<dbReference type="InterPro" id="IPR013785">
    <property type="entry name" value="Aldolase_TIM"/>
</dbReference>
<name>A0A517Q136_9PLAN</name>
<dbReference type="GO" id="GO:0044205">
    <property type="term" value="P:'de novo' UMP biosynthetic process"/>
    <property type="evidence" value="ECO:0007669"/>
    <property type="project" value="UniProtKB-UniRule"/>
</dbReference>
<comment type="pathway">
    <text evidence="1 7">Pyrimidine metabolism; UMP biosynthesis via de novo pathway; UMP from orotate: step 2/2.</text>
</comment>
<evidence type="ECO:0000256" key="2">
    <source>
        <dbReference type="ARBA" id="ARBA00008847"/>
    </source>
</evidence>
<accession>A0A517Q136</accession>
<dbReference type="GO" id="GO:0006207">
    <property type="term" value="P:'de novo' pyrimidine nucleobase biosynthetic process"/>
    <property type="evidence" value="ECO:0007669"/>
    <property type="project" value="InterPro"/>
</dbReference>
<dbReference type="InterPro" id="IPR011060">
    <property type="entry name" value="RibuloseP-bd_barrel"/>
</dbReference>
<comment type="similarity">
    <text evidence="2 7">Belongs to the OMP decarboxylase family. Type 2 subfamily.</text>
</comment>
<dbReference type="PANTHER" id="PTHR43375">
    <property type="entry name" value="OROTIDINE 5'-PHOSPHATE DECARBOXYLASE"/>
    <property type="match status" value="1"/>
</dbReference>
<keyword evidence="5 7" id="KW-0456">Lyase</keyword>
<evidence type="ECO:0000256" key="5">
    <source>
        <dbReference type="ARBA" id="ARBA00023239"/>
    </source>
</evidence>
<dbReference type="PROSITE" id="PS00156">
    <property type="entry name" value="OMPDECASE"/>
    <property type="match status" value="1"/>
</dbReference>
<dbReference type="PANTHER" id="PTHR43375:SF1">
    <property type="entry name" value="OROTIDINE 5'-PHOSPHATE DECARBOXYLASE"/>
    <property type="match status" value="1"/>
</dbReference>
<dbReference type="SMART" id="SM00934">
    <property type="entry name" value="OMPdecase"/>
    <property type="match status" value="1"/>
</dbReference>
<dbReference type="GO" id="GO:0004590">
    <property type="term" value="F:orotidine-5'-phosphate decarboxylase activity"/>
    <property type="evidence" value="ECO:0007669"/>
    <property type="project" value="UniProtKB-UniRule"/>
</dbReference>
<dbReference type="NCBIfam" id="TIGR02127">
    <property type="entry name" value="pyrF_sub2"/>
    <property type="match status" value="1"/>
</dbReference>
<dbReference type="CDD" id="cd04725">
    <property type="entry name" value="OMP_decarboxylase_like"/>
    <property type="match status" value="1"/>
</dbReference>
<organism evidence="9 10">
    <name type="scientific">Gimesia panareensis</name>
    <dbReference type="NCBI Taxonomy" id="2527978"/>
    <lineage>
        <taxon>Bacteria</taxon>
        <taxon>Pseudomonadati</taxon>
        <taxon>Planctomycetota</taxon>
        <taxon>Planctomycetia</taxon>
        <taxon>Planctomycetales</taxon>
        <taxon>Planctomycetaceae</taxon>
        <taxon>Gimesia</taxon>
    </lineage>
</organism>
<evidence type="ECO:0000313" key="10">
    <source>
        <dbReference type="Proteomes" id="UP000315647"/>
    </source>
</evidence>
<comment type="catalytic activity">
    <reaction evidence="6 7">
        <text>orotidine 5'-phosphate + H(+) = UMP + CO2</text>
        <dbReference type="Rhea" id="RHEA:11596"/>
        <dbReference type="ChEBI" id="CHEBI:15378"/>
        <dbReference type="ChEBI" id="CHEBI:16526"/>
        <dbReference type="ChEBI" id="CHEBI:57538"/>
        <dbReference type="ChEBI" id="CHEBI:57865"/>
        <dbReference type="EC" id="4.1.1.23"/>
    </reaction>
</comment>
<dbReference type="InterPro" id="IPR018089">
    <property type="entry name" value="OMPdecase_AS"/>
</dbReference>
<dbReference type="EMBL" id="CP037421">
    <property type="protein sequence ID" value="QDT25343.1"/>
    <property type="molecule type" value="Genomic_DNA"/>
</dbReference>
<dbReference type="Proteomes" id="UP000315647">
    <property type="component" value="Chromosome"/>
</dbReference>
<dbReference type="EC" id="4.1.1.23" evidence="7"/>
<evidence type="ECO:0000256" key="4">
    <source>
        <dbReference type="ARBA" id="ARBA00022975"/>
    </source>
</evidence>